<organism evidence="2 3">
    <name type="scientific">Pogonophryne albipinna</name>
    <dbReference type="NCBI Taxonomy" id="1090488"/>
    <lineage>
        <taxon>Eukaryota</taxon>
        <taxon>Metazoa</taxon>
        <taxon>Chordata</taxon>
        <taxon>Craniata</taxon>
        <taxon>Vertebrata</taxon>
        <taxon>Euteleostomi</taxon>
        <taxon>Actinopterygii</taxon>
        <taxon>Neopterygii</taxon>
        <taxon>Teleostei</taxon>
        <taxon>Neoteleostei</taxon>
        <taxon>Acanthomorphata</taxon>
        <taxon>Eupercaria</taxon>
        <taxon>Perciformes</taxon>
        <taxon>Notothenioidei</taxon>
        <taxon>Pogonophryne</taxon>
    </lineage>
</organism>
<gene>
    <name evidence="2" type="ORF">JOQ06_025104</name>
</gene>
<reference evidence="2" key="1">
    <citation type="submission" date="2022-11" db="EMBL/GenBank/DDBJ databases">
        <title>Chromosome-level genome of Pogonophryne albipinna.</title>
        <authorList>
            <person name="Jo E."/>
        </authorList>
    </citation>
    <scope>NUCLEOTIDE SEQUENCE</scope>
    <source>
        <strain evidence="2">SGF0006</strain>
        <tissue evidence="2">Muscle</tissue>
    </source>
</reference>
<sequence>MTAGLWRGSPVSQAHTERAGPAICSKVNGKETRWRGEMCPYSPERQGERDGQRVE</sequence>
<proteinExistence type="predicted"/>
<comment type="caution">
    <text evidence="2">The sequence shown here is derived from an EMBL/GenBank/DDBJ whole genome shotgun (WGS) entry which is preliminary data.</text>
</comment>
<dbReference type="EMBL" id="JAPTMU010000015">
    <property type="protein sequence ID" value="KAJ4930796.1"/>
    <property type="molecule type" value="Genomic_DNA"/>
</dbReference>
<evidence type="ECO:0000256" key="1">
    <source>
        <dbReference type="SAM" id="MobiDB-lite"/>
    </source>
</evidence>
<keyword evidence="3" id="KW-1185">Reference proteome</keyword>
<dbReference type="AlphaFoldDB" id="A0AAD6AU45"/>
<dbReference type="Proteomes" id="UP001219934">
    <property type="component" value="Unassembled WGS sequence"/>
</dbReference>
<feature type="region of interest" description="Disordered" evidence="1">
    <location>
        <begin position="1"/>
        <end position="55"/>
    </location>
</feature>
<evidence type="ECO:0000313" key="2">
    <source>
        <dbReference type="EMBL" id="KAJ4930796.1"/>
    </source>
</evidence>
<protein>
    <submittedName>
        <fullName evidence="2">Uncharacterized protein</fullName>
    </submittedName>
</protein>
<accession>A0AAD6AU45</accession>
<feature type="compositionally biased region" description="Basic and acidic residues" evidence="1">
    <location>
        <begin position="45"/>
        <end position="55"/>
    </location>
</feature>
<name>A0AAD6AU45_9TELE</name>
<evidence type="ECO:0000313" key="3">
    <source>
        <dbReference type="Proteomes" id="UP001219934"/>
    </source>
</evidence>
<feature type="non-terminal residue" evidence="2">
    <location>
        <position position="55"/>
    </location>
</feature>